<evidence type="ECO:0000313" key="4">
    <source>
        <dbReference type="Proteomes" id="UP001177140"/>
    </source>
</evidence>
<feature type="domain" description="EF-hand" evidence="2">
    <location>
        <begin position="19"/>
        <end position="54"/>
    </location>
</feature>
<dbReference type="PROSITE" id="PS00018">
    <property type="entry name" value="EF_HAND_1"/>
    <property type="match status" value="1"/>
</dbReference>
<dbReference type="Proteomes" id="UP001177140">
    <property type="component" value="Unassembled WGS sequence"/>
</dbReference>
<organism evidence="3 4">
    <name type="scientific">Papaver nudicaule</name>
    <name type="common">Iceland poppy</name>
    <dbReference type="NCBI Taxonomy" id="74823"/>
    <lineage>
        <taxon>Eukaryota</taxon>
        <taxon>Viridiplantae</taxon>
        <taxon>Streptophyta</taxon>
        <taxon>Embryophyta</taxon>
        <taxon>Tracheophyta</taxon>
        <taxon>Spermatophyta</taxon>
        <taxon>Magnoliopsida</taxon>
        <taxon>Ranunculales</taxon>
        <taxon>Papaveraceae</taxon>
        <taxon>Papaveroideae</taxon>
        <taxon>Papaver</taxon>
    </lineage>
</organism>
<dbReference type="Pfam" id="PF13202">
    <property type="entry name" value="EF-hand_5"/>
    <property type="match status" value="1"/>
</dbReference>
<dbReference type="AlphaFoldDB" id="A0AA41V4U8"/>
<dbReference type="InterPro" id="IPR011992">
    <property type="entry name" value="EF-hand-dom_pair"/>
</dbReference>
<dbReference type="GO" id="GO:0005509">
    <property type="term" value="F:calcium ion binding"/>
    <property type="evidence" value="ECO:0007669"/>
    <property type="project" value="InterPro"/>
</dbReference>
<evidence type="ECO:0000313" key="3">
    <source>
        <dbReference type="EMBL" id="MCL7032012.1"/>
    </source>
</evidence>
<sequence>MAIQNVFNKKSVPPSKNNMSLEQFREWLRSKDTNGDGQISRQELEKALRELGIYFPGWRARRAMAYADINNNGHLDGDIEVTELLEYVKKRWGTSCLR</sequence>
<dbReference type="CDD" id="cd00051">
    <property type="entry name" value="EFh"/>
    <property type="match status" value="1"/>
</dbReference>
<dbReference type="InterPro" id="IPR018247">
    <property type="entry name" value="EF_Hand_1_Ca_BS"/>
</dbReference>
<dbReference type="InterPro" id="IPR002048">
    <property type="entry name" value="EF_hand_dom"/>
</dbReference>
<dbReference type="SMART" id="SM00054">
    <property type="entry name" value="EFh"/>
    <property type="match status" value="2"/>
</dbReference>
<protein>
    <recommendedName>
        <fullName evidence="2">EF-hand domain-containing protein</fullName>
    </recommendedName>
</protein>
<keyword evidence="4" id="KW-1185">Reference proteome</keyword>
<reference evidence="3" key="1">
    <citation type="submission" date="2022-03" db="EMBL/GenBank/DDBJ databases">
        <title>A functionally conserved STORR gene fusion in Papaver species that diverged 16.8 million years ago.</title>
        <authorList>
            <person name="Catania T."/>
        </authorList>
    </citation>
    <scope>NUCLEOTIDE SEQUENCE</scope>
    <source>
        <strain evidence="3">S-191538</strain>
    </source>
</reference>
<dbReference type="SUPFAM" id="SSF47473">
    <property type="entry name" value="EF-hand"/>
    <property type="match status" value="1"/>
</dbReference>
<name>A0AA41V4U8_PAPNU</name>
<evidence type="ECO:0000259" key="2">
    <source>
        <dbReference type="PROSITE" id="PS50222"/>
    </source>
</evidence>
<dbReference type="PROSITE" id="PS50222">
    <property type="entry name" value="EF_HAND_2"/>
    <property type="match status" value="1"/>
</dbReference>
<keyword evidence="1" id="KW-0106">Calcium</keyword>
<proteinExistence type="predicted"/>
<comment type="caution">
    <text evidence="3">The sequence shown here is derived from an EMBL/GenBank/DDBJ whole genome shotgun (WGS) entry which is preliminary data.</text>
</comment>
<accession>A0AA41V4U8</accession>
<gene>
    <name evidence="3" type="ORF">MKW94_000859</name>
</gene>
<dbReference type="Gene3D" id="1.10.238.10">
    <property type="entry name" value="EF-hand"/>
    <property type="match status" value="1"/>
</dbReference>
<evidence type="ECO:0000256" key="1">
    <source>
        <dbReference type="ARBA" id="ARBA00022837"/>
    </source>
</evidence>
<dbReference type="EMBL" id="JAJJMA010118441">
    <property type="protein sequence ID" value="MCL7032012.1"/>
    <property type="molecule type" value="Genomic_DNA"/>
</dbReference>